<name>A0A383R498_PAEAL</name>
<evidence type="ECO:0000313" key="1">
    <source>
        <dbReference type="EMBL" id="SYX81643.1"/>
    </source>
</evidence>
<organism evidence="1 2">
    <name type="scientific">Paenibacillus alvei</name>
    <name type="common">Bacillus alvei</name>
    <dbReference type="NCBI Taxonomy" id="44250"/>
    <lineage>
        <taxon>Bacteria</taxon>
        <taxon>Bacillati</taxon>
        <taxon>Bacillota</taxon>
        <taxon>Bacilli</taxon>
        <taxon>Bacillales</taxon>
        <taxon>Paenibacillaceae</taxon>
        <taxon>Paenibacillus</taxon>
    </lineage>
</organism>
<protein>
    <submittedName>
        <fullName evidence="1">Uncharacterized protein</fullName>
    </submittedName>
</protein>
<dbReference type="Proteomes" id="UP000304148">
    <property type="component" value="Chromosome"/>
</dbReference>
<dbReference type="AlphaFoldDB" id="A0A383R498"/>
<dbReference type="EMBL" id="LS992241">
    <property type="protein sequence ID" value="SYX81643.1"/>
    <property type="molecule type" value="Genomic_DNA"/>
</dbReference>
<proteinExistence type="predicted"/>
<sequence length="50" mass="5671">MYAGRIIGECTLRSNLNKGESPECLFEEGVEPDEMIRPIRENSRAKTDSQ</sequence>
<reference evidence="2" key="1">
    <citation type="submission" date="2018-08" db="EMBL/GenBank/DDBJ databases">
        <authorList>
            <person name="Chevrot R."/>
        </authorList>
    </citation>
    <scope>NUCLEOTIDE SEQUENCE [LARGE SCALE GENOMIC DNA]</scope>
</reference>
<gene>
    <name evidence="1" type="ORF">PBLR_10062</name>
</gene>
<evidence type="ECO:0000313" key="2">
    <source>
        <dbReference type="Proteomes" id="UP000304148"/>
    </source>
</evidence>
<accession>A0A383R498</accession>